<dbReference type="EMBL" id="MGAF01000015">
    <property type="protein sequence ID" value="OGK41871.1"/>
    <property type="molecule type" value="Genomic_DNA"/>
</dbReference>
<dbReference type="InterPro" id="IPR038116">
    <property type="entry name" value="TrpR-like_sf"/>
</dbReference>
<dbReference type="Gene3D" id="1.10.1270.10">
    <property type="entry name" value="TrpR-like"/>
    <property type="match status" value="1"/>
</dbReference>
<accession>A0A1F7IET5</accession>
<dbReference type="SUPFAM" id="SSF48295">
    <property type="entry name" value="TrpR-like"/>
    <property type="match status" value="1"/>
</dbReference>
<dbReference type="InterPro" id="IPR010921">
    <property type="entry name" value="Trp_repressor/repl_initiator"/>
</dbReference>
<comment type="caution">
    <text evidence="1">The sequence shown here is derived from an EMBL/GenBank/DDBJ whole genome shotgun (WGS) entry which is preliminary data.</text>
</comment>
<gene>
    <name evidence="1" type="ORF">A3A74_02560</name>
</gene>
<dbReference type="GO" id="GO:0003700">
    <property type="term" value="F:DNA-binding transcription factor activity"/>
    <property type="evidence" value="ECO:0007669"/>
    <property type="project" value="InterPro"/>
</dbReference>
<dbReference type="AlphaFoldDB" id="A0A1F7IET5"/>
<dbReference type="InterPro" id="IPR013368">
    <property type="entry name" value="YecD_YerC"/>
</dbReference>
<proteinExistence type="predicted"/>
<dbReference type="GO" id="GO:0043565">
    <property type="term" value="F:sequence-specific DNA binding"/>
    <property type="evidence" value="ECO:0007669"/>
    <property type="project" value="InterPro"/>
</dbReference>
<dbReference type="InterPro" id="IPR000831">
    <property type="entry name" value="Trp_repress"/>
</dbReference>
<sequence length="169" mass="20016">MKRINKFSKNEEIDFVFDLINVIVLANNSDKASFLLQELFSPYEIRNLSKRLRIAKLILEGNTHEQITDEMHCSYATIAKINTWLEQSGKLKDIIIKLPKMQKKVNIAGYRFRAYRLPEAIWESYLNAKSFDQKQRVTNLLKNTKTKQEIFDKIQSYIDDYYKEKSIRA</sequence>
<dbReference type="PANTHER" id="PTHR40080">
    <property type="entry name" value="LMO1763 PROTEIN"/>
    <property type="match status" value="1"/>
</dbReference>
<protein>
    <recommendedName>
        <fullName evidence="3">TrpR like protein, YerC/YecD</fullName>
    </recommendedName>
</protein>
<dbReference type="Pfam" id="PF01371">
    <property type="entry name" value="Trp_repressor"/>
    <property type="match status" value="1"/>
</dbReference>
<evidence type="ECO:0000313" key="2">
    <source>
        <dbReference type="Proteomes" id="UP000179270"/>
    </source>
</evidence>
<reference evidence="1 2" key="1">
    <citation type="journal article" date="2016" name="Nat. Commun.">
        <title>Thousands of microbial genomes shed light on interconnected biogeochemical processes in an aquifer system.</title>
        <authorList>
            <person name="Anantharaman K."/>
            <person name="Brown C.T."/>
            <person name="Hug L.A."/>
            <person name="Sharon I."/>
            <person name="Castelle C.J."/>
            <person name="Probst A.J."/>
            <person name="Thomas B.C."/>
            <person name="Singh A."/>
            <person name="Wilkins M.J."/>
            <person name="Karaoz U."/>
            <person name="Brodie E.L."/>
            <person name="Williams K.H."/>
            <person name="Hubbard S.S."/>
            <person name="Banfield J.F."/>
        </authorList>
    </citation>
    <scope>NUCLEOTIDE SEQUENCE [LARGE SCALE GENOMIC DNA]</scope>
</reference>
<name>A0A1F7IET5_9BACT</name>
<dbReference type="PANTHER" id="PTHR40080:SF1">
    <property type="entry name" value="TRPR-LIKE PROTEIN YERC_YECD"/>
    <property type="match status" value="1"/>
</dbReference>
<evidence type="ECO:0000313" key="1">
    <source>
        <dbReference type="EMBL" id="OGK41871.1"/>
    </source>
</evidence>
<organism evidence="1 2">
    <name type="scientific">Candidatus Roizmanbacteria bacterium RIFCSPLOWO2_01_FULL_35_13</name>
    <dbReference type="NCBI Taxonomy" id="1802055"/>
    <lineage>
        <taxon>Bacteria</taxon>
        <taxon>Candidatus Roizmaniibacteriota</taxon>
    </lineage>
</organism>
<evidence type="ECO:0008006" key="3">
    <source>
        <dbReference type="Google" id="ProtNLM"/>
    </source>
</evidence>
<dbReference type="Proteomes" id="UP000179270">
    <property type="component" value="Unassembled WGS sequence"/>
</dbReference>